<dbReference type="EMBL" id="CAKXYP010000047">
    <property type="protein sequence ID" value="CAH9420383.1"/>
    <property type="molecule type" value="Genomic_DNA"/>
</dbReference>
<dbReference type="PRINTS" id="PR01438">
    <property type="entry name" value="UNVRSLSTRESS"/>
</dbReference>
<evidence type="ECO:0000259" key="2">
    <source>
        <dbReference type="Pfam" id="PF00582"/>
    </source>
</evidence>
<dbReference type="PANTHER" id="PTHR46553">
    <property type="entry name" value="ADENINE NUCLEOTIDE ALPHA HYDROLASES-LIKE SUPERFAMILY PROTEIN"/>
    <property type="match status" value="1"/>
</dbReference>
<dbReference type="InterPro" id="IPR006015">
    <property type="entry name" value="Universal_stress_UspA"/>
</dbReference>
<dbReference type="InterPro" id="IPR006016">
    <property type="entry name" value="UspA"/>
</dbReference>
<dbReference type="PANTHER" id="PTHR46553:SF3">
    <property type="entry name" value="ADENINE NUCLEOTIDE ALPHA HYDROLASES-LIKE SUPERFAMILY PROTEIN"/>
    <property type="match status" value="1"/>
</dbReference>
<dbReference type="Gene3D" id="3.40.50.12370">
    <property type="match status" value="1"/>
</dbReference>
<comment type="caution">
    <text evidence="3">The sequence shown here is derived from an EMBL/GenBank/DDBJ whole genome shotgun (WGS) entry which is preliminary data.</text>
</comment>
<feature type="domain" description="UspA" evidence="2">
    <location>
        <begin position="25"/>
        <end position="165"/>
    </location>
</feature>
<dbReference type="CDD" id="cd00293">
    <property type="entry name" value="USP-like"/>
    <property type="match status" value="1"/>
</dbReference>
<evidence type="ECO:0000313" key="4">
    <source>
        <dbReference type="Proteomes" id="UP001154015"/>
    </source>
</evidence>
<name>A0ABM9H9N4_STRGL</name>
<gene>
    <name evidence="3" type="ORF">SGL43_07441</name>
</gene>
<evidence type="ECO:0000313" key="3">
    <source>
        <dbReference type="EMBL" id="CAH9420383.1"/>
    </source>
</evidence>
<keyword evidence="4" id="KW-1185">Reference proteome</keyword>
<sequence length="192" mass="20345">MLPAPGSPFNRTVEHDETGARRVRQRIVVGVDGSPGSLAALHRAAAEARERHADLHVVLAWQLPGGGLGGRTTYGPAVLRECREAAVDDLRAILDSAFAVERPSVPLSGLTVRGEPGAVLVEAAGSAGDLLVVGSGPRGRRLPRLRPSVTRYCLAHARCPVLAVPPNPLEAELAALHNTPWSLSHMPKARKR</sequence>
<comment type="similarity">
    <text evidence="1">Belongs to the universal stress protein A family.</text>
</comment>
<dbReference type="Pfam" id="PF00582">
    <property type="entry name" value="Usp"/>
    <property type="match status" value="1"/>
</dbReference>
<proteinExistence type="inferred from homology"/>
<evidence type="ECO:0000256" key="1">
    <source>
        <dbReference type="ARBA" id="ARBA00008791"/>
    </source>
</evidence>
<organism evidence="3 4">
    <name type="scientific">Streptomyces globisporus</name>
    <dbReference type="NCBI Taxonomy" id="1908"/>
    <lineage>
        <taxon>Bacteria</taxon>
        <taxon>Bacillati</taxon>
        <taxon>Actinomycetota</taxon>
        <taxon>Actinomycetes</taxon>
        <taxon>Kitasatosporales</taxon>
        <taxon>Streptomycetaceae</taxon>
        <taxon>Streptomyces</taxon>
    </lineage>
</organism>
<reference evidence="3" key="1">
    <citation type="submission" date="2022-03" db="EMBL/GenBank/DDBJ databases">
        <authorList>
            <person name="Leyn A S."/>
        </authorList>
    </citation>
    <scope>NUCLEOTIDE SEQUENCE</scope>
    <source>
        <strain evidence="3">Streptomyces globisporus 4-3</strain>
    </source>
</reference>
<protein>
    <recommendedName>
        <fullName evidence="2">UspA domain-containing protein</fullName>
    </recommendedName>
</protein>
<accession>A0ABM9H9N4</accession>
<dbReference type="Proteomes" id="UP001154015">
    <property type="component" value="Unassembled WGS sequence"/>
</dbReference>
<dbReference type="SUPFAM" id="SSF52402">
    <property type="entry name" value="Adenine nucleotide alpha hydrolases-like"/>
    <property type="match status" value="1"/>
</dbReference>